<proteinExistence type="predicted"/>
<feature type="domain" description="TadE-like" evidence="1">
    <location>
        <begin position="46"/>
        <end position="88"/>
    </location>
</feature>
<dbReference type="Pfam" id="PF07811">
    <property type="entry name" value="TadE"/>
    <property type="match status" value="1"/>
</dbReference>
<evidence type="ECO:0000313" key="3">
    <source>
        <dbReference type="Proteomes" id="UP000245765"/>
    </source>
</evidence>
<keyword evidence="3" id="KW-1185">Reference proteome</keyword>
<dbReference type="InterPro" id="IPR012495">
    <property type="entry name" value="TadE-like_dom"/>
</dbReference>
<evidence type="ECO:0000259" key="1">
    <source>
        <dbReference type="Pfam" id="PF07811"/>
    </source>
</evidence>
<accession>A0A317FJE7</accession>
<sequence length="199" mass="20804">MWSEFLTIASTLSHSAAECDAMRNFVPGERAGRCAGPQARPGRRRGSAAAEFGLLLPAFLMAAIGVVEVGWQLAVASTLDRATAKASRFGITGQQTRAGAPAEIACRSQAIPWIIADAGGRILSPERLQVTTGAHAAASAMNTPPTAGAGRGGQVVTYSVTYTEPFMSGVWLRLLGGPEHLVHRATIVVKNEAFDNATC</sequence>
<reference evidence="3" key="1">
    <citation type="submission" date="2018-05" db="EMBL/GenBank/DDBJ databases">
        <authorList>
            <person name="Du Z."/>
            <person name="Wang X."/>
        </authorList>
    </citation>
    <scope>NUCLEOTIDE SEQUENCE [LARGE SCALE GENOMIC DNA]</scope>
    <source>
        <strain evidence="3">CQN31</strain>
    </source>
</reference>
<protein>
    <recommendedName>
        <fullName evidence="1">TadE-like domain-containing protein</fullName>
    </recommendedName>
</protein>
<dbReference type="Proteomes" id="UP000245765">
    <property type="component" value="Unassembled WGS sequence"/>
</dbReference>
<dbReference type="RefSeq" id="WP_109868818.1">
    <property type="nucleotide sequence ID" value="NZ_QGNA01000001.1"/>
</dbReference>
<gene>
    <name evidence="2" type="ORF">DFH01_02545</name>
</gene>
<dbReference type="AlphaFoldDB" id="A0A317FJE7"/>
<evidence type="ECO:0000313" key="2">
    <source>
        <dbReference type="EMBL" id="PWS38197.1"/>
    </source>
</evidence>
<dbReference type="EMBL" id="QGNA01000001">
    <property type="protein sequence ID" value="PWS38197.1"/>
    <property type="molecule type" value="Genomic_DNA"/>
</dbReference>
<comment type="caution">
    <text evidence="2">The sequence shown here is derived from an EMBL/GenBank/DDBJ whole genome shotgun (WGS) entry which is preliminary data.</text>
</comment>
<organism evidence="2 3">
    <name type="scientific">Falsiroseomonas bella</name>
    <dbReference type="NCBI Taxonomy" id="2184016"/>
    <lineage>
        <taxon>Bacteria</taxon>
        <taxon>Pseudomonadati</taxon>
        <taxon>Pseudomonadota</taxon>
        <taxon>Alphaproteobacteria</taxon>
        <taxon>Acetobacterales</taxon>
        <taxon>Roseomonadaceae</taxon>
        <taxon>Falsiroseomonas</taxon>
    </lineage>
</organism>
<name>A0A317FJE7_9PROT</name>